<keyword evidence="1" id="KW-1133">Transmembrane helix</keyword>
<dbReference type="GO" id="GO:0019031">
    <property type="term" value="C:viral envelope"/>
    <property type="evidence" value="ECO:0007669"/>
    <property type="project" value="UniProtKB-KW"/>
</dbReference>
<keyword evidence="1" id="KW-0472">Membrane</keyword>
<proteinExistence type="predicted"/>
<evidence type="ECO:0000256" key="1">
    <source>
        <dbReference type="SAM" id="Phobius"/>
    </source>
</evidence>
<keyword evidence="2" id="KW-0261">Viral envelope protein</keyword>
<evidence type="ECO:0000313" key="2">
    <source>
        <dbReference type="EMBL" id="BAQ56331.1"/>
    </source>
</evidence>
<organismHost>
    <name type="scientific">Equidae</name>
    <name type="common">horses</name>
    <dbReference type="NCBI Taxonomy" id="9788"/>
</organismHost>
<keyword evidence="2" id="KW-0946">Virion</keyword>
<keyword evidence="1" id="KW-0812">Transmembrane</keyword>
<dbReference type="Proteomes" id="UP000096490">
    <property type="component" value="Genome"/>
</dbReference>
<accession>A0A0D6A0S8</accession>
<sequence length="67" mass="7483">MGLVWSLISNSIQTIIADFAISVIDAVLFFLMLLALAIVTVFLFWLIVTIGRILVARCSRGARYRPI</sequence>
<protein>
    <submittedName>
        <fullName evidence="2">Envelope protein E</fullName>
    </submittedName>
</protein>
<reference evidence="2" key="1">
    <citation type="submission" date="2014-09" db="EMBL/GenBank/DDBJ databases">
        <title>Equine arteritis virus complete genome.</title>
        <authorList>
            <person name="Steinbach F."/>
            <person name="Westcott D.G."/>
            <person name="Mcgowan S.L."/>
            <person name="Grierson S.S."/>
            <person name="Frossard J.P."/>
            <person name="Choudhury B."/>
        </authorList>
    </citation>
    <scope>NUCLEOTIDE SEQUENCE [LARGE SCALE GENOMIC DNA]</scope>
    <source>
        <strain evidence="2">GB_Glos_2012</strain>
    </source>
</reference>
<feature type="transmembrane region" description="Helical" evidence="1">
    <location>
        <begin position="27"/>
        <end position="55"/>
    </location>
</feature>
<name>A0A0D6A0S8_EAV</name>
<dbReference type="EMBL" id="LC000003">
    <property type="protein sequence ID" value="BAQ56331.1"/>
    <property type="molecule type" value="Genomic_RNA"/>
</dbReference>
<organism evidence="2">
    <name type="scientific">Equine arteritis virus</name>
    <name type="common">EAV</name>
    <dbReference type="NCBI Taxonomy" id="11047"/>
    <lineage>
        <taxon>Viruses</taxon>
        <taxon>Riboviria</taxon>
        <taxon>Orthornavirae</taxon>
        <taxon>Pisuviricota</taxon>
        <taxon>Pisoniviricetes</taxon>
        <taxon>Nidovirales</taxon>
        <taxon>Arnidovirineae</taxon>
        <taxon>Arteriviridae</taxon>
        <taxon>Equarterivirinae</taxon>
        <taxon>Alphaarterivirus</taxon>
        <taxon>Alphaarterivirus equid</taxon>
    </lineage>
</organism>